<evidence type="ECO:0000313" key="8">
    <source>
        <dbReference type="Proteomes" id="UP000194151"/>
    </source>
</evidence>
<keyword evidence="8" id="KW-1185">Reference proteome</keyword>
<dbReference type="Pfam" id="PF02900">
    <property type="entry name" value="LigB"/>
    <property type="match status" value="1"/>
</dbReference>
<dbReference type="PANTHER" id="PTHR30096">
    <property type="entry name" value="4,5-DOPA DIOXYGENASE EXTRADIOL-LIKE PROTEIN"/>
    <property type="match status" value="1"/>
</dbReference>
<dbReference type="Gene3D" id="3.40.830.10">
    <property type="entry name" value="LigB-like"/>
    <property type="match status" value="1"/>
</dbReference>
<dbReference type="EMBL" id="CP021108">
    <property type="protein sequence ID" value="ARP81721.1"/>
    <property type="molecule type" value="Genomic_DNA"/>
</dbReference>
<sequence length="297" mass="32337">MTTIAATASATTASADPAAARMPVYFLSHGGGPWPYMQGQMRERYAVLEQSLRDIPAQLPAPPKAILVVSGHWEEPELTVSSSPRPGMIYDYYGFPDYLYHISYPAPGSPELAERVRRLLTDAGWPAHSDPERGYDHGTFSMLAPMYPRADVPVVQLSMMADMDPARHIAVGQALAPLRDEGVLILGSGLSYHNLRNWGPGAAAPSAAFDAWLRDVLLDTTPRERRQALTQWEQAPSARVAHPREDHLIPLMVVLGAAGDDPATRIYSEDFMGAIAASSYRFGADRTPSRSDLLAAA</sequence>
<keyword evidence="3" id="KW-0479">Metal-binding</keyword>
<dbReference type="AlphaFoldDB" id="A0A1W6YL20"/>
<evidence type="ECO:0000259" key="6">
    <source>
        <dbReference type="Pfam" id="PF02900"/>
    </source>
</evidence>
<organism evidence="7 8">
    <name type="scientific">Bordetella genomosp. 8</name>
    <dbReference type="NCBI Taxonomy" id="1416806"/>
    <lineage>
        <taxon>Bacteria</taxon>
        <taxon>Pseudomonadati</taxon>
        <taxon>Pseudomonadota</taxon>
        <taxon>Betaproteobacteria</taxon>
        <taxon>Burkholderiales</taxon>
        <taxon>Alcaligenaceae</taxon>
        <taxon>Bordetella</taxon>
    </lineage>
</organism>
<dbReference type="InterPro" id="IPR004183">
    <property type="entry name" value="Xdiol_dOase_suB"/>
</dbReference>
<comment type="similarity">
    <text evidence="2">Belongs to the DODA-type extradiol aromatic ring-opening dioxygenase family.</text>
</comment>
<proteinExistence type="inferred from homology"/>
<evidence type="ECO:0000256" key="4">
    <source>
        <dbReference type="ARBA" id="ARBA00022833"/>
    </source>
</evidence>
<dbReference type="GO" id="GO:0016702">
    <property type="term" value="F:oxidoreductase activity, acting on single donors with incorporation of molecular oxygen, incorporation of two atoms of oxygen"/>
    <property type="evidence" value="ECO:0007669"/>
    <property type="project" value="UniProtKB-ARBA"/>
</dbReference>
<evidence type="ECO:0000256" key="3">
    <source>
        <dbReference type="ARBA" id="ARBA00022723"/>
    </source>
</evidence>
<dbReference type="Proteomes" id="UP000194151">
    <property type="component" value="Chromosome"/>
</dbReference>
<keyword evidence="4" id="KW-0862">Zinc</keyword>
<dbReference type="KEGG" id="bgv:CAL12_13465"/>
<comment type="cofactor">
    <cofactor evidence="1">
        <name>Zn(2+)</name>
        <dbReference type="ChEBI" id="CHEBI:29105"/>
    </cofactor>
</comment>
<evidence type="ECO:0000256" key="5">
    <source>
        <dbReference type="ARBA" id="ARBA00023002"/>
    </source>
</evidence>
<feature type="domain" description="Extradiol ring-cleavage dioxygenase class III enzyme subunit B" evidence="6">
    <location>
        <begin position="24"/>
        <end position="273"/>
    </location>
</feature>
<keyword evidence="5" id="KW-0560">Oxidoreductase</keyword>
<dbReference type="RefSeq" id="WP_086064908.1">
    <property type="nucleotide sequence ID" value="NZ_CP021108.1"/>
</dbReference>
<evidence type="ECO:0000313" key="7">
    <source>
        <dbReference type="EMBL" id="ARP81721.1"/>
    </source>
</evidence>
<dbReference type="InterPro" id="IPR014436">
    <property type="entry name" value="Extradiol_dOase_DODA"/>
</dbReference>
<dbReference type="PIRSF" id="PIRSF006157">
    <property type="entry name" value="Doxgns_DODA"/>
    <property type="match status" value="1"/>
</dbReference>
<dbReference type="SUPFAM" id="SSF53213">
    <property type="entry name" value="LigB-like"/>
    <property type="match status" value="1"/>
</dbReference>
<dbReference type="GO" id="GO:0008270">
    <property type="term" value="F:zinc ion binding"/>
    <property type="evidence" value="ECO:0007669"/>
    <property type="project" value="InterPro"/>
</dbReference>
<accession>A0A1W6YL20</accession>
<evidence type="ECO:0000256" key="2">
    <source>
        <dbReference type="ARBA" id="ARBA00007581"/>
    </source>
</evidence>
<dbReference type="STRING" id="1416806.CAL12_13465"/>
<dbReference type="GO" id="GO:0008198">
    <property type="term" value="F:ferrous iron binding"/>
    <property type="evidence" value="ECO:0007669"/>
    <property type="project" value="InterPro"/>
</dbReference>
<dbReference type="OrthoDB" id="9790889at2"/>
<keyword evidence="7" id="KW-0223">Dioxygenase</keyword>
<evidence type="ECO:0000256" key="1">
    <source>
        <dbReference type="ARBA" id="ARBA00001947"/>
    </source>
</evidence>
<name>A0A1W6YL20_9BORD</name>
<dbReference type="PANTHER" id="PTHR30096:SF0">
    <property type="entry name" value="4,5-DOPA DIOXYGENASE EXTRADIOL-LIKE PROTEIN"/>
    <property type="match status" value="1"/>
</dbReference>
<dbReference type="CDD" id="cd07363">
    <property type="entry name" value="45_DOPA_Dioxygenase"/>
    <property type="match status" value="1"/>
</dbReference>
<gene>
    <name evidence="7" type="ORF">CAL12_13465</name>
</gene>
<reference evidence="7 8" key="1">
    <citation type="submission" date="2017-05" db="EMBL/GenBank/DDBJ databases">
        <title>Complete and WGS of Bordetella genogroups.</title>
        <authorList>
            <person name="Spilker T."/>
            <person name="LiPuma J."/>
        </authorList>
    </citation>
    <scope>NUCLEOTIDE SEQUENCE [LARGE SCALE GENOMIC DNA]</scope>
    <source>
        <strain evidence="7 8">AU19157</strain>
    </source>
</reference>
<protein>
    <submittedName>
        <fullName evidence="7">Dioxygenase</fullName>
    </submittedName>
</protein>